<name>A0A428TU09_9HYPO</name>
<proteinExistence type="predicted"/>
<sequence>MDNGEYADYVIVYSGGAVKWARNMRNNGKDDSKVNWESAKTVAPDPAGIAANSVSLYDLGGDQKSDCIIFSHDGSVKALRNMCRYAGLSRKRPIKSVIS</sequence>
<dbReference type="InterPro" id="IPR028994">
    <property type="entry name" value="Integrin_alpha_N"/>
</dbReference>
<reference evidence="1 2" key="1">
    <citation type="submission" date="2017-06" db="EMBL/GenBank/DDBJ databases">
        <title>Cmopartive genomic analysis of Ambrosia Fusariam Clade fungi.</title>
        <authorList>
            <person name="Stajich J.E."/>
            <person name="Carrillo J."/>
            <person name="Kijimoto T."/>
            <person name="Eskalen A."/>
            <person name="O'Donnell K."/>
            <person name="Kasson M."/>
        </authorList>
    </citation>
    <scope>NUCLEOTIDE SEQUENCE [LARGE SCALE GENOMIC DNA]</scope>
    <source>
        <strain evidence="1 2">NRRL 20438</strain>
    </source>
</reference>
<dbReference type="EMBL" id="NIZV01000137">
    <property type="protein sequence ID" value="RSM05548.1"/>
    <property type="molecule type" value="Genomic_DNA"/>
</dbReference>
<keyword evidence="2" id="KW-1185">Reference proteome</keyword>
<accession>A0A428TU09</accession>
<evidence type="ECO:0000313" key="1">
    <source>
        <dbReference type="EMBL" id="RSM05548.1"/>
    </source>
</evidence>
<gene>
    <name evidence="1" type="ORF">CDV31_009539</name>
</gene>
<evidence type="ECO:0000313" key="2">
    <source>
        <dbReference type="Proteomes" id="UP000288429"/>
    </source>
</evidence>
<dbReference type="Proteomes" id="UP000288429">
    <property type="component" value="Unassembled WGS sequence"/>
</dbReference>
<dbReference type="SUPFAM" id="SSF69318">
    <property type="entry name" value="Integrin alpha N-terminal domain"/>
    <property type="match status" value="1"/>
</dbReference>
<organism evidence="1 2">
    <name type="scientific">Fusarium ambrosium</name>
    <dbReference type="NCBI Taxonomy" id="131363"/>
    <lineage>
        <taxon>Eukaryota</taxon>
        <taxon>Fungi</taxon>
        <taxon>Dikarya</taxon>
        <taxon>Ascomycota</taxon>
        <taxon>Pezizomycotina</taxon>
        <taxon>Sordariomycetes</taxon>
        <taxon>Hypocreomycetidae</taxon>
        <taxon>Hypocreales</taxon>
        <taxon>Nectriaceae</taxon>
        <taxon>Fusarium</taxon>
        <taxon>Fusarium solani species complex</taxon>
    </lineage>
</organism>
<protein>
    <submittedName>
        <fullName evidence="1">Uncharacterized protein</fullName>
    </submittedName>
</protein>
<dbReference type="AlphaFoldDB" id="A0A428TU09"/>
<comment type="caution">
    <text evidence="1">The sequence shown here is derived from an EMBL/GenBank/DDBJ whole genome shotgun (WGS) entry which is preliminary data.</text>
</comment>